<dbReference type="Ensembl" id="ENSSFOT00015075863.1">
    <property type="protein sequence ID" value="ENSSFOP00015078602.1"/>
    <property type="gene ID" value="ENSSFOG00015030268.1"/>
</dbReference>
<evidence type="ECO:0000259" key="2">
    <source>
        <dbReference type="Pfam" id="PF00538"/>
    </source>
</evidence>
<feature type="domain" description="H15" evidence="2">
    <location>
        <begin position="30"/>
        <end position="72"/>
    </location>
</feature>
<proteinExistence type="predicted"/>
<reference evidence="3" key="3">
    <citation type="submission" date="2025-09" db="UniProtKB">
        <authorList>
            <consortium name="Ensembl"/>
        </authorList>
    </citation>
    <scope>IDENTIFICATION</scope>
</reference>
<protein>
    <recommendedName>
        <fullName evidence="2">H15 domain-containing protein</fullName>
    </recommendedName>
</protein>
<feature type="compositionally biased region" description="Low complexity" evidence="1">
    <location>
        <begin position="1"/>
        <end position="15"/>
    </location>
</feature>
<organism evidence="3 4">
    <name type="scientific">Scleropages formosus</name>
    <name type="common">Asian bonytongue</name>
    <name type="synonym">Osteoglossum formosum</name>
    <dbReference type="NCBI Taxonomy" id="113540"/>
    <lineage>
        <taxon>Eukaryota</taxon>
        <taxon>Metazoa</taxon>
        <taxon>Chordata</taxon>
        <taxon>Craniata</taxon>
        <taxon>Vertebrata</taxon>
        <taxon>Euteleostomi</taxon>
        <taxon>Actinopterygii</taxon>
        <taxon>Neopterygii</taxon>
        <taxon>Teleostei</taxon>
        <taxon>Osteoglossocephala</taxon>
        <taxon>Osteoglossomorpha</taxon>
        <taxon>Osteoglossiformes</taxon>
        <taxon>Osteoglossidae</taxon>
        <taxon>Scleropages</taxon>
    </lineage>
</organism>
<feature type="region of interest" description="Disordered" evidence="1">
    <location>
        <begin position="1"/>
        <end position="30"/>
    </location>
</feature>
<feature type="compositionally biased region" description="Basic residues" evidence="1">
    <location>
        <begin position="16"/>
        <end position="27"/>
    </location>
</feature>
<dbReference type="InterPro" id="IPR036390">
    <property type="entry name" value="WH_DNA-bd_sf"/>
</dbReference>
<dbReference type="Pfam" id="PF00538">
    <property type="entry name" value="Linker_histone"/>
    <property type="match status" value="1"/>
</dbReference>
<dbReference type="AlphaFoldDB" id="A0A8C9WV46"/>
<dbReference type="Proteomes" id="UP000694397">
    <property type="component" value="Chromosome 21"/>
</dbReference>
<keyword evidence="4" id="KW-1185">Reference proteome</keyword>
<dbReference type="CDD" id="cd09272">
    <property type="entry name" value="RNase_HI_RT_Ty1"/>
    <property type="match status" value="1"/>
</dbReference>
<evidence type="ECO:0000256" key="1">
    <source>
        <dbReference type="SAM" id="MobiDB-lite"/>
    </source>
</evidence>
<dbReference type="GeneTree" id="ENSGT00910000144299"/>
<name>A0A8C9WV46_SCLFO</name>
<reference evidence="3 4" key="1">
    <citation type="submission" date="2019-04" db="EMBL/GenBank/DDBJ databases">
        <authorList>
            <consortium name="Wellcome Sanger Institute Data Sharing"/>
        </authorList>
    </citation>
    <scope>NUCLEOTIDE SEQUENCE [LARGE SCALE GENOMIC DNA]</scope>
</reference>
<dbReference type="GO" id="GO:0003677">
    <property type="term" value="F:DNA binding"/>
    <property type="evidence" value="ECO:0007669"/>
    <property type="project" value="InterPro"/>
</dbReference>
<sequence>MAEVAPAPAAAAPAKASKKKAASKPKKAGPNVGDLIVKAVSASKERSGVSLAAPKKALAAAGYDVEKNNSALSVKSNEKLKLTAYSDADWASDPNDRRSTTGYCFSLTKNGPLISWKSKKQPTVALSTCEAEYMALAATTQESLYLVQLMNGLENGCQYAPVKIFEDNQGAIALSKNPVCRQRCKHIDVRYHFIRSAISDGKITIEYCPTTEMVADVMTKPMTKYKKEKFESFMFGA</sequence>
<dbReference type="GO" id="GO:0006334">
    <property type="term" value="P:nucleosome assembly"/>
    <property type="evidence" value="ECO:0007669"/>
    <property type="project" value="InterPro"/>
</dbReference>
<dbReference type="SUPFAM" id="SSF46785">
    <property type="entry name" value="Winged helix' DNA-binding domain"/>
    <property type="match status" value="1"/>
</dbReference>
<dbReference type="PANTHER" id="PTHR11439">
    <property type="entry name" value="GAG-POL-RELATED RETROTRANSPOSON"/>
    <property type="match status" value="1"/>
</dbReference>
<dbReference type="InterPro" id="IPR036388">
    <property type="entry name" value="WH-like_DNA-bd_sf"/>
</dbReference>
<dbReference type="PANTHER" id="PTHR11439:SF483">
    <property type="entry name" value="PEPTIDE SYNTHASE GLIP-LIKE, PUTATIVE (AFU_ORTHOLOGUE AFUA_3G12920)-RELATED"/>
    <property type="match status" value="1"/>
</dbReference>
<dbReference type="GO" id="GO:0000786">
    <property type="term" value="C:nucleosome"/>
    <property type="evidence" value="ECO:0007669"/>
    <property type="project" value="InterPro"/>
</dbReference>
<dbReference type="OrthoDB" id="8900331at2759"/>
<dbReference type="InterPro" id="IPR005818">
    <property type="entry name" value="Histone_H1/H5_H15"/>
</dbReference>
<reference evidence="3" key="2">
    <citation type="submission" date="2025-08" db="UniProtKB">
        <authorList>
            <consortium name="Ensembl"/>
        </authorList>
    </citation>
    <scope>IDENTIFICATION</scope>
</reference>
<evidence type="ECO:0000313" key="4">
    <source>
        <dbReference type="Proteomes" id="UP000694397"/>
    </source>
</evidence>
<evidence type="ECO:0000313" key="3">
    <source>
        <dbReference type="Ensembl" id="ENSSFOP00015078602.1"/>
    </source>
</evidence>
<dbReference type="Gene3D" id="1.10.10.10">
    <property type="entry name" value="Winged helix-like DNA-binding domain superfamily/Winged helix DNA-binding domain"/>
    <property type="match status" value="1"/>
</dbReference>
<accession>A0A8C9WV46</accession>